<reference evidence="2" key="1">
    <citation type="journal article" date="2014" name="Int. J. Syst. Evol. Microbiol.">
        <title>Complete genome sequence of Corynebacterium casei LMG S-19264T (=DSM 44701T), isolated from a smear-ripened cheese.</title>
        <authorList>
            <consortium name="US DOE Joint Genome Institute (JGI-PGF)"/>
            <person name="Walter F."/>
            <person name="Albersmeier A."/>
            <person name="Kalinowski J."/>
            <person name="Ruckert C."/>
        </authorList>
    </citation>
    <scope>NUCLEOTIDE SEQUENCE</scope>
    <source>
        <strain evidence="2">JCM 31740</strain>
    </source>
</reference>
<proteinExistence type="predicted"/>
<dbReference type="OrthoDB" id="45368at2157"/>
<accession>A0A348B3B0</accession>
<dbReference type="Proteomes" id="UP000276741">
    <property type="component" value="Chromosome"/>
</dbReference>
<reference evidence="2" key="4">
    <citation type="submission" date="2020-09" db="EMBL/GenBank/DDBJ databases">
        <authorList>
            <person name="Sun Q."/>
            <person name="Ohkuma M."/>
        </authorList>
    </citation>
    <scope>NUCLEOTIDE SEQUENCE</scope>
    <source>
        <strain evidence="2">JCM 31740</strain>
    </source>
</reference>
<dbReference type="EMBL" id="BMQS01000009">
    <property type="protein sequence ID" value="GGT95628.1"/>
    <property type="molecule type" value="Genomic_DNA"/>
</dbReference>
<name>A0A348B3B0_9CREN</name>
<reference evidence="1" key="3">
    <citation type="journal article" date="2019" name="BMC Res. Notes">
        <title>Complete genome sequence of the Sulfodiicoccus acidiphilus strain HS-1T, the first crenarchaeon that lacks polB3, isolated from an acidic hot spring in Ohwaku-dani, Hakone, Japan.</title>
        <authorList>
            <person name="Sakai H.D."/>
            <person name="Kurosawa N."/>
        </authorList>
    </citation>
    <scope>NUCLEOTIDE SEQUENCE</scope>
    <source>
        <strain evidence="1">HS-1</strain>
    </source>
</reference>
<sequence>MASQPTIRVEFEGKARVGEVLGNLANLQLRAEDFSSPIALQMAISRIYTEMMRLAEQRPQAKYVGEVKFNDSLGNQVVVGVDLGDKIPPLGNKEVKARVIVEIYDED</sequence>
<evidence type="ECO:0000313" key="2">
    <source>
        <dbReference type="EMBL" id="GGT95628.1"/>
    </source>
</evidence>
<organism evidence="1 3">
    <name type="scientific">Sulfodiicoccus acidiphilus</name>
    <dbReference type="NCBI Taxonomy" id="1670455"/>
    <lineage>
        <taxon>Archaea</taxon>
        <taxon>Thermoproteota</taxon>
        <taxon>Thermoprotei</taxon>
        <taxon>Sulfolobales</taxon>
        <taxon>Sulfolobaceae</taxon>
        <taxon>Sulfodiicoccus</taxon>
    </lineage>
</organism>
<dbReference type="GeneID" id="38666564"/>
<evidence type="ECO:0000313" key="3">
    <source>
        <dbReference type="Proteomes" id="UP000276741"/>
    </source>
</evidence>
<dbReference type="EMBL" id="AP018553">
    <property type="protein sequence ID" value="BBD72662.1"/>
    <property type="molecule type" value="Genomic_DNA"/>
</dbReference>
<dbReference type="KEGG" id="sacd:HS1genome_1051"/>
<gene>
    <name evidence="2" type="ORF">GCM10007116_11540</name>
    <name evidence="1" type="ORF">HS1genome_1051</name>
</gene>
<evidence type="ECO:0000313" key="1">
    <source>
        <dbReference type="EMBL" id="BBD72662.1"/>
    </source>
</evidence>
<keyword evidence="3" id="KW-1185">Reference proteome</keyword>
<dbReference type="RefSeq" id="WP_126449925.1">
    <property type="nucleotide sequence ID" value="NZ_AP018553.1"/>
</dbReference>
<dbReference type="Proteomes" id="UP000616143">
    <property type="component" value="Unassembled WGS sequence"/>
</dbReference>
<protein>
    <submittedName>
        <fullName evidence="1">Uncharacterized protein</fullName>
    </submittedName>
</protein>
<reference evidence="3" key="2">
    <citation type="submission" date="2018-04" db="EMBL/GenBank/DDBJ databases">
        <title>Complete genome sequence of Sulfodiicoccus acidiphilus strain HS-1.</title>
        <authorList>
            <person name="Sakai H.D."/>
            <person name="Kurosawa N."/>
        </authorList>
    </citation>
    <scope>NUCLEOTIDE SEQUENCE [LARGE SCALE GENOMIC DNA]</scope>
    <source>
        <strain evidence="3">HS-1</strain>
    </source>
</reference>
<dbReference type="AlphaFoldDB" id="A0A348B3B0"/>